<proteinExistence type="predicted"/>
<evidence type="ECO:0000313" key="1">
    <source>
        <dbReference type="EMBL" id="QJD91788.1"/>
    </source>
</evidence>
<dbReference type="RefSeq" id="WP_169113098.1">
    <property type="nucleotide sequence ID" value="NZ_CP051684.1"/>
</dbReference>
<dbReference type="Proteomes" id="UP000503117">
    <property type="component" value="Chromosome"/>
</dbReference>
<accession>A0ABX6MCE2</accession>
<name>A0ABX6MCE2_9BURK</name>
<sequence length="198" mass="22825">MWAGVDPVELKQYWAHRLGELSNAELTTGYRMLESRDWPPTLPEFIKLCRPNLDPEVAFYEALEQGRKRELGNPNEPDVWSHAAIYWAWVKIGAFAIANQGYQVLRQRWMEVLREYADDPNLPPVPVKRQELGAPGKTRLQPERARELLAQLRVKSMPMRSGLRQTDWADAVLERHERGENVSIAALEFAQQAKGLRP</sequence>
<dbReference type="EMBL" id="CP051684">
    <property type="protein sequence ID" value="QJD91788.1"/>
    <property type="molecule type" value="Genomic_DNA"/>
</dbReference>
<evidence type="ECO:0000313" key="2">
    <source>
        <dbReference type="Proteomes" id="UP000503117"/>
    </source>
</evidence>
<reference evidence="1 2" key="1">
    <citation type="submission" date="2020-04" db="EMBL/GenBank/DDBJ databases">
        <title>Genome sequencing of novel species.</title>
        <authorList>
            <person name="Heo J."/>
            <person name="Kim S.-J."/>
            <person name="Kim J.-S."/>
            <person name="Hong S.-B."/>
            <person name="Kwon S.-W."/>
        </authorList>
    </citation>
    <scope>NUCLEOTIDE SEQUENCE [LARGE SCALE GENOMIC DNA]</scope>
    <source>
        <strain evidence="1 2">AF9R3</strain>
    </source>
</reference>
<organism evidence="1 2">
    <name type="scientific">Duganella dendranthematis</name>
    <dbReference type="NCBI Taxonomy" id="2728021"/>
    <lineage>
        <taxon>Bacteria</taxon>
        <taxon>Pseudomonadati</taxon>
        <taxon>Pseudomonadota</taxon>
        <taxon>Betaproteobacteria</taxon>
        <taxon>Burkholderiales</taxon>
        <taxon>Oxalobacteraceae</taxon>
        <taxon>Telluria group</taxon>
        <taxon>Duganella</taxon>
    </lineage>
</organism>
<protein>
    <submittedName>
        <fullName evidence="1">Uncharacterized protein</fullName>
    </submittedName>
</protein>
<keyword evidence="2" id="KW-1185">Reference proteome</keyword>
<gene>
    <name evidence="1" type="ORF">HH213_17860</name>
</gene>